<accession>A0ABX5S8Q8</accession>
<proteinExistence type="predicted"/>
<evidence type="ECO:0000313" key="3">
    <source>
        <dbReference type="Proteomes" id="UP000294359"/>
    </source>
</evidence>
<dbReference type="Proteomes" id="UP000294359">
    <property type="component" value="Chromosome"/>
</dbReference>
<keyword evidence="1" id="KW-0812">Transmembrane</keyword>
<evidence type="ECO:0008006" key="4">
    <source>
        <dbReference type="Google" id="ProtNLM"/>
    </source>
</evidence>
<sequence>MDPTIDPDSHCSATADGDAPLQLRATIDAARMARLEVALEARLYQRLMLHRARFALPGTELMARLRKIVKWTSAIGLVTTLGLCTVGGLPFGGWLLDVLVIAVYAALLSLSMYTPYWEPRMRKPGRFWQRQARWWTDHLLKNARTQVPFDAQYDFADDMATYFRIRDDTPHMQWTRRLEGFSLSGEGFTVLYRSRKSLSPHAFFLHEPSAPFEALLAHHGVQPLPGC</sequence>
<evidence type="ECO:0000256" key="1">
    <source>
        <dbReference type="SAM" id="Phobius"/>
    </source>
</evidence>
<gene>
    <name evidence="2" type="ORF">E1742_07160</name>
</gene>
<keyword evidence="1" id="KW-1133">Transmembrane helix</keyword>
<name>A0ABX5S8Q8_9BURK</name>
<evidence type="ECO:0000313" key="2">
    <source>
        <dbReference type="EMBL" id="QBQ35952.1"/>
    </source>
</evidence>
<feature type="transmembrane region" description="Helical" evidence="1">
    <location>
        <begin position="98"/>
        <end position="117"/>
    </location>
</feature>
<protein>
    <recommendedName>
        <fullName evidence="4">YcxB family protein</fullName>
    </recommendedName>
</protein>
<feature type="transmembrane region" description="Helical" evidence="1">
    <location>
        <begin position="71"/>
        <end position="92"/>
    </location>
</feature>
<keyword evidence="3" id="KW-1185">Reference proteome</keyword>
<dbReference type="EMBL" id="CP038026">
    <property type="protein sequence ID" value="QBQ35952.1"/>
    <property type="molecule type" value="Genomic_DNA"/>
</dbReference>
<keyword evidence="1" id="KW-0472">Membrane</keyword>
<reference evidence="2 3" key="1">
    <citation type="submission" date="2019-03" db="EMBL/GenBank/DDBJ databases">
        <title>Draft Genome Sequences of Six Type Strains of the Genus Massilia.</title>
        <authorList>
            <person name="Miess H."/>
            <person name="Frediansyhah A."/>
            <person name="Gross H."/>
        </authorList>
    </citation>
    <scope>NUCLEOTIDE SEQUENCE [LARGE SCALE GENOMIC DNA]</scope>
    <source>
        <strain evidence="2 3">DSM 17505</strain>
    </source>
</reference>
<organism evidence="2 3">
    <name type="scientific">Pseudoduganella plicata</name>
    <dbReference type="NCBI Taxonomy" id="321984"/>
    <lineage>
        <taxon>Bacteria</taxon>
        <taxon>Pseudomonadati</taxon>
        <taxon>Pseudomonadota</taxon>
        <taxon>Betaproteobacteria</taxon>
        <taxon>Burkholderiales</taxon>
        <taxon>Oxalobacteraceae</taxon>
        <taxon>Telluria group</taxon>
        <taxon>Pseudoduganella</taxon>
    </lineage>
</organism>
<dbReference type="RefSeq" id="WP_134384190.1">
    <property type="nucleotide sequence ID" value="NZ_BMWW01000001.1"/>
</dbReference>